<feature type="compositionally biased region" description="Polar residues" evidence="1">
    <location>
        <begin position="110"/>
        <end position="132"/>
    </location>
</feature>
<evidence type="ECO:0000313" key="2">
    <source>
        <dbReference type="EMBL" id="KAJ7419145.1"/>
    </source>
</evidence>
<protein>
    <submittedName>
        <fullName evidence="2">Uncharacterized protein</fullName>
    </submittedName>
</protein>
<comment type="caution">
    <text evidence="2">The sequence shown here is derived from an EMBL/GenBank/DDBJ whole genome shotgun (WGS) entry which is preliminary data.</text>
</comment>
<evidence type="ECO:0000256" key="1">
    <source>
        <dbReference type="SAM" id="MobiDB-lite"/>
    </source>
</evidence>
<name>A0ABQ9DGT8_9PASS</name>
<proteinExistence type="predicted"/>
<dbReference type="Proteomes" id="UP001145742">
    <property type="component" value="Unassembled WGS sequence"/>
</dbReference>
<sequence>MDCQFFQVYVTGDSVKGFVEVHRLSLIHPTGYLIIKDQIEKYQLPQPVLIRLVLQTLLQLQYPSLDMFQHLNVFLLLRGPNLNTGFKVLVSGAYRGVFSEKRSEAFPTSDRANASQLQNGSATGQGRASQEL</sequence>
<reference evidence="2" key="1">
    <citation type="submission" date="2019-10" db="EMBL/GenBank/DDBJ databases">
        <authorList>
            <person name="Soares A.E.R."/>
            <person name="Aleixo A."/>
            <person name="Schneider P."/>
            <person name="Miyaki C.Y."/>
            <person name="Schneider M.P."/>
            <person name="Mello C."/>
            <person name="Vasconcelos A.T.R."/>
        </authorList>
    </citation>
    <scope>NUCLEOTIDE SEQUENCE</scope>
    <source>
        <tissue evidence="2">Muscle</tissue>
    </source>
</reference>
<gene>
    <name evidence="2" type="ORF">WISP_55523</name>
</gene>
<feature type="region of interest" description="Disordered" evidence="1">
    <location>
        <begin position="104"/>
        <end position="132"/>
    </location>
</feature>
<accession>A0ABQ9DGT8</accession>
<evidence type="ECO:0000313" key="3">
    <source>
        <dbReference type="Proteomes" id="UP001145742"/>
    </source>
</evidence>
<keyword evidence="3" id="KW-1185">Reference proteome</keyword>
<organism evidence="2 3">
    <name type="scientific">Willisornis vidua</name>
    <name type="common">Xingu scale-backed antbird</name>
    <dbReference type="NCBI Taxonomy" id="1566151"/>
    <lineage>
        <taxon>Eukaryota</taxon>
        <taxon>Metazoa</taxon>
        <taxon>Chordata</taxon>
        <taxon>Craniata</taxon>
        <taxon>Vertebrata</taxon>
        <taxon>Euteleostomi</taxon>
        <taxon>Archelosauria</taxon>
        <taxon>Archosauria</taxon>
        <taxon>Dinosauria</taxon>
        <taxon>Saurischia</taxon>
        <taxon>Theropoda</taxon>
        <taxon>Coelurosauria</taxon>
        <taxon>Aves</taxon>
        <taxon>Neognathae</taxon>
        <taxon>Neoaves</taxon>
        <taxon>Telluraves</taxon>
        <taxon>Australaves</taxon>
        <taxon>Passeriformes</taxon>
        <taxon>Thamnophilidae</taxon>
        <taxon>Willisornis</taxon>
    </lineage>
</organism>
<dbReference type="EMBL" id="WHWB01033548">
    <property type="protein sequence ID" value="KAJ7419145.1"/>
    <property type="molecule type" value="Genomic_DNA"/>
</dbReference>